<reference evidence="7" key="1">
    <citation type="submission" date="2015-07" db="EMBL/GenBank/DDBJ databases">
        <title>Fjat-14205 dsm 2895.</title>
        <authorList>
            <person name="Liu B."/>
            <person name="Wang J."/>
            <person name="Zhu Y."/>
            <person name="Liu G."/>
            <person name="Chen Q."/>
            <person name="Chen Z."/>
            <person name="Lan J."/>
            <person name="Che J."/>
            <person name="Ge C."/>
            <person name="Shi H."/>
            <person name="Pan Z."/>
            <person name="Liu X."/>
        </authorList>
    </citation>
    <scope>NUCLEOTIDE SEQUENCE [LARGE SCALE GENOMIC DNA]</scope>
    <source>
        <strain evidence="7">DSM 25560</strain>
    </source>
</reference>
<comment type="similarity">
    <text evidence="4">Belongs to the alanine racemase family.</text>
</comment>
<dbReference type="NCBIfam" id="TIGR00492">
    <property type="entry name" value="alr"/>
    <property type="match status" value="1"/>
</dbReference>
<dbReference type="RefSeq" id="WP_053584983.1">
    <property type="nucleotide sequence ID" value="NZ_LGRV01000005.1"/>
</dbReference>
<dbReference type="PANTHER" id="PTHR30511">
    <property type="entry name" value="ALANINE RACEMASE"/>
    <property type="match status" value="1"/>
</dbReference>
<organism evidence="6 7">
    <name type="scientific">Lysinibacillus contaminans</name>
    <dbReference type="NCBI Taxonomy" id="1293441"/>
    <lineage>
        <taxon>Bacteria</taxon>
        <taxon>Bacillati</taxon>
        <taxon>Bacillota</taxon>
        <taxon>Bacilli</taxon>
        <taxon>Bacillales</taxon>
        <taxon>Bacillaceae</taxon>
        <taxon>Lysinibacillus</taxon>
    </lineage>
</organism>
<sequence>MKIKQYFRPTKAIIDLQAIKQNVINLKKHLQPNVQIIAVVKANAYGHGDLAVADAALKAGATMLAVATPDEALHIRAHFSEPDILVLGSSPVSFAPYAAQQRITLTVFSSEWVNEADEYVTNEENFLRLHIKVDSGMGRLGVRTEEELLNLYHGIHAAKNFQLDGIFTHFATADDEDNEYFESQAQFFERFVSLLPEKPRLVHASNTASSLIKDERLQFDAVRYGISMYGLSPSPYVKGLLPFALSPAFSLESELVHVKQLKAGESVGYGATFVAPTDMWVGTIPIGYADGVIRKLGGQEVLIDGQRMPLIGRICMDQCMVALPKTYAIGERVTLLGRQEQAEISVDEWANKLQTINYEVPCIITARVPRIYI</sequence>
<evidence type="ECO:0000256" key="2">
    <source>
        <dbReference type="ARBA" id="ARBA00022898"/>
    </source>
</evidence>
<evidence type="ECO:0000256" key="4">
    <source>
        <dbReference type="HAMAP-Rule" id="MF_01201"/>
    </source>
</evidence>
<evidence type="ECO:0000313" key="7">
    <source>
        <dbReference type="Proteomes" id="UP000050668"/>
    </source>
</evidence>
<feature type="domain" description="Alanine racemase C-terminal" evidence="5">
    <location>
        <begin position="248"/>
        <end position="373"/>
    </location>
</feature>
<evidence type="ECO:0000259" key="5">
    <source>
        <dbReference type="SMART" id="SM01005"/>
    </source>
</evidence>
<dbReference type="Pfam" id="PF00842">
    <property type="entry name" value="Ala_racemase_C"/>
    <property type="match status" value="1"/>
</dbReference>
<dbReference type="EC" id="5.1.1.1" evidence="4"/>
<comment type="cofactor">
    <cofactor evidence="1 4">
        <name>pyridoxal 5'-phosphate</name>
        <dbReference type="ChEBI" id="CHEBI:597326"/>
    </cofactor>
</comment>
<dbReference type="Proteomes" id="UP000050668">
    <property type="component" value="Unassembled WGS sequence"/>
</dbReference>
<comment type="catalytic activity">
    <reaction evidence="4">
        <text>L-alanine = D-alanine</text>
        <dbReference type="Rhea" id="RHEA:20249"/>
        <dbReference type="ChEBI" id="CHEBI:57416"/>
        <dbReference type="ChEBI" id="CHEBI:57972"/>
        <dbReference type="EC" id="5.1.1.1"/>
    </reaction>
</comment>
<accession>A0ABR5JYA0</accession>
<comment type="caution">
    <text evidence="6">The sequence shown here is derived from an EMBL/GenBank/DDBJ whole genome shotgun (WGS) entry which is preliminary data.</text>
</comment>
<dbReference type="CDD" id="cd00430">
    <property type="entry name" value="PLPDE_III_AR"/>
    <property type="match status" value="1"/>
</dbReference>
<keyword evidence="7" id="KW-1185">Reference proteome</keyword>
<comment type="function">
    <text evidence="4">Catalyzes the interconversion of L-alanine and D-alanine. May also act on other amino acids.</text>
</comment>
<dbReference type="Gene3D" id="2.40.37.10">
    <property type="entry name" value="Lyase, Ornithine Decarboxylase, Chain A, domain 1"/>
    <property type="match status" value="1"/>
</dbReference>
<dbReference type="Pfam" id="PF01168">
    <property type="entry name" value="Ala_racemase_N"/>
    <property type="match status" value="1"/>
</dbReference>
<comment type="pathway">
    <text evidence="4">Amino-acid biosynthesis; D-alanine biosynthesis; D-alanine from L-alanine: step 1/1.</text>
</comment>
<proteinExistence type="inferred from homology"/>
<feature type="active site" description="Proton acceptor; specific for D-alanine" evidence="4">
    <location>
        <position position="41"/>
    </location>
</feature>
<dbReference type="InterPro" id="IPR020622">
    <property type="entry name" value="Ala_racemase_pyridoxalP-BS"/>
</dbReference>
<dbReference type="InterPro" id="IPR029066">
    <property type="entry name" value="PLP-binding_barrel"/>
</dbReference>
<feature type="binding site" evidence="4">
    <location>
        <position position="316"/>
    </location>
    <ligand>
        <name>substrate</name>
    </ligand>
</feature>
<dbReference type="PANTHER" id="PTHR30511:SF0">
    <property type="entry name" value="ALANINE RACEMASE, CATABOLIC-RELATED"/>
    <property type="match status" value="1"/>
</dbReference>
<feature type="active site" description="Proton acceptor; specific for L-alanine" evidence="4">
    <location>
        <position position="269"/>
    </location>
</feature>
<dbReference type="InterPro" id="IPR009006">
    <property type="entry name" value="Ala_racemase/Decarboxylase_C"/>
</dbReference>
<evidence type="ECO:0000256" key="3">
    <source>
        <dbReference type="ARBA" id="ARBA00023235"/>
    </source>
</evidence>
<dbReference type="InterPro" id="IPR001608">
    <property type="entry name" value="Ala_racemase_N"/>
</dbReference>
<dbReference type="SUPFAM" id="SSF50621">
    <property type="entry name" value="Alanine racemase C-terminal domain-like"/>
    <property type="match status" value="1"/>
</dbReference>
<dbReference type="InterPro" id="IPR000821">
    <property type="entry name" value="Ala_racemase"/>
</dbReference>
<evidence type="ECO:0000256" key="1">
    <source>
        <dbReference type="ARBA" id="ARBA00001933"/>
    </source>
</evidence>
<feature type="modified residue" description="N6-(pyridoxal phosphate)lysine" evidence="4">
    <location>
        <position position="41"/>
    </location>
</feature>
<dbReference type="SUPFAM" id="SSF51419">
    <property type="entry name" value="PLP-binding barrel"/>
    <property type="match status" value="1"/>
</dbReference>
<protein>
    <recommendedName>
        <fullName evidence="4">Alanine racemase</fullName>
        <ecNumber evidence="4">5.1.1.1</ecNumber>
    </recommendedName>
</protein>
<dbReference type="Gene3D" id="3.20.20.10">
    <property type="entry name" value="Alanine racemase"/>
    <property type="match status" value="1"/>
</dbReference>
<name>A0ABR5JYA0_9BACI</name>
<dbReference type="PROSITE" id="PS00395">
    <property type="entry name" value="ALANINE_RACEMASE"/>
    <property type="match status" value="1"/>
</dbReference>
<dbReference type="InterPro" id="IPR011079">
    <property type="entry name" value="Ala_racemase_C"/>
</dbReference>
<feature type="binding site" evidence="4">
    <location>
        <position position="139"/>
    </location>
    <ligand>
        <name>substrate</name>
    </ligand>
</feature>
<evidence type="ECO:0000313" key="6">
    <source>
        <dbReference type="EMBL" id="KOS67027.1"/>
    </source>
</evidence>
<keyword evidence="3 4" id="KW-0413">Isomerase</keyword>
<dbReference type="PRINTS" id="PR00992">
    <property type="entry name" value="ALARACEMASE"/>
</dbReference>
<dbReference type="HAMAP" id="MF_01201">
    <property type="entry name" value="Ala_racemase"/>
    <property type="match status" value="1"/>
</dbReference>
<keyword evidence="2 4" id="KW-0663">Pyridoxal phosphate</keyword>
<dbReference type="EMBL" id="LGRV01000005">
    <property type="protein sequence ID" value="KOS67027.1"/>
    <property type="molecule type" value="Genomic_DNA"/>
</dbReference>
<dbReference type="SMART" id="SM01005">
    <property type="entry name" value="Ala_racemase_C"/>
    <property type="match status" value="1"/>
</dbReference>
<gene>
    <name evidence="6" type="ORF">AEA09_16145</name>
</gene>